<reference evidence="3 4" key="1">
    <citation type="journal article" date="2014" name="Int. J. Syst. Evol. Microbiol.">
        <title>Complete genome sequence of Corynebacterium casei LMG S-19264T (=DSM 44701T), isolated from a smear-ripened cheese.</title>
        <authorList>
            <consortium name="US DOE Joint Genome Institute (JGI-PGF)"/>
            <person name="Walter F."/>
            <person name="Albersmeier A."/>
            <person name="Kalinowski J."/>
            <person name="Ruckert C."/>
        </authorList>
    </citation>
    <scope>NUCLEOTIDE SEQUENCE [LARGE SCALE GENOMIC DNA]</scope>
    <source>
        <strain evidence="3 4">KCTC 12285</strain>
    </source>
</reference>
<evidence type="ECO:0000313" key="3">
    <source>
        <dbReference type="EMBL" id="GGX29326.1"/>
    </source>
</evidence>
<name>A0A918N3T5_9FLAO</name>
<protein>
    <submittedName>
        <fullName evidence="3">Uncharacterized protein</fullName>
    </submittedName>
</protein>
<evidence type="ECO:0000313" key="4">
    <source>
        <dbReference type="Proteomes" id="UP000601108"/>
    </source>
</evidence>
<comment type="caution">
    <text evidence="3">The sequence shown here is derived from an EMBL/GenBank/DDBJ whole genome shotgun (WGS) entry which is preliminary data.</text>
</comment>
<dbReference type="PANTHER" id="PTHR10545">
    <property type="entry name" value="DIAMINE N-ACETYLTRANSFERASE"/>
    <property type="match status" value="1"/>
</dbReference>
<organism evidence="3 4">
    <name type="scientific">Aquimarina muelleri</name>
    <dbReference type="NCBI Taxonomy" id="279356"/>
    <lineage>
        <taxon>Bacteria</taxon>
        <taxon>Pseudomonadati</taxon>
        <taxon>Bacteroidota</taxon>
        <taxon>Flavobacteriia</taxon>
        <taxon>Flavobacteriales</taxon>
        <taxon>Flavobacteriaceae</taxon>
        <taxon>Aquimarina</taxon>
    </lineage>
</organism>
<keyword evidence="4" id="KW-1185">Reference proteome</keyword>
<accession>A0A918N3T5</accession>
<dbReference type="InterPro" id="IPR051016">
    <property type="entry name" value="Diverse_Substrate_AcTransf"/>
</dbReference>
<dbReference type="CDD" id="cd04301">
    <property type="entry name" value="NAT_SF"/>
    <property type="match status" value="1"/>
</dbReference>
<dbReference type="GO" id="GO:0008080">
    <property type="term" value="F:N-acetyltransferase activity"/>
    <property type="evidence" value="ECO:0007669"/>
    <property type="project" value="TreeGrafter"/>
</dbReference>
<dbReference type="SUPFAM" id="SSF55729">
    <property type="entry name" value="Acyl-CoA N-acyltransferases (Nat)"/>
    <property type="match status" value="1"/>
</dbReference>
<dbReference type="Proteomes" id="UP000601108">
    <property type="component" value="Unassembled WGS sequence"/>
</dbReference>
<proteinExistence type="predicted"/>
<evidence type="ECO:0000256" key="2">
    <source>
        <dbReference type="ARBA" id="ARBA00023315"/>
    </source>
</evidence>
<dbReference type="InterPro" id="IPR016181">
    <property type="entry name" value="Acyl_CoA_acyltransferase"/>
</dbReference>
<dbReference type="EMBL" id="BMWS01000027">
    <property type="protein sequence ID" value="GGX29326.1"/>
    <property type="molecule type" value="Genomic_DNA"/>
</dbReference>
<keyword evidence="1" id="KW-0808">Transferase</keyword>
<dbReference type="Gene3D" id="3.40.630.30">
    <property type="match status" value="1"/>
</dbReference>
<dbReference type="PANTHER" id="PTHR10545:SF29">
    <property type="entry name" value="GH14572P-RELATED"/>
    <property type="match status" value="1"/>
</dbReference>
<gene>
    <name evidence="3" type="ORF">GCM10007384_33150</name>
</gene>
<dbReference type="RefSeq" id="WP_211235737.1">
    <property type="nucleotide sequence ID" value="NZ_BMWS01000027.1"/>
</dbReference>
<sequence length="98" mass="11533">MIKTRNTTKDDVDTLFDLIMGIARFHNQEEYVLTDKQEMLNSGFNNNPKFGAIIAEFNGQIAGYPSYTWNYSIWNGGEYMKLDDLFVWKEYRYQKVGL</sequence>
<evidence type="ECO:0000256" key="1">
    <source>
        <dbReference type="ARBA" id="ARBA00022679"/>
    </source>
</evidence>
<keyword evidence="2" id="KW-0012">Acyltransferase</keyword>
<dbReference type="AlphaFoldDB" id="A0A918N3T5"/>